<evidence type="ECO:0000256" key="1">
    <source>
        <dbReference type="SAM" id="MobiDB-lite"/>
    </source>
</evidence>
<dbReference type="GO" id="GO:0003677">
    <property type="term" value="F:DNA binding"/>
    <property type="evidence" value="ECO:0007669"/>
    <property type="project" value="InterPro"/>
</dbReference>
<protein>
    <recommendedName>
        <fullName evidence="2">HTH cro/C1-type domain-containing protein</fullName>
    </recommendedName>
</protein>
<evidence type="ECO:0000313" key="4">
    <source>
        <dbReference type="Proteomes" id="UP000277858"/>
    </source>
</evidence>
<dbReference type="Proteomes" id="UP000277858">
    <property type="component" value="Chromosome"/>
</dbReference>
<dbReference type="AlphaFoldDB" id="A0A3S4W9S5"/>
<dbReference type="Pfam" id="PF13560">
    <property type="entry name" value="HTH_31"/>
    <property type="match status" value="1"/>
</dbReference>
<feature type="domain" description="HTH cro/C1-type" evidence="2">
    <location>
        <begin position="18"/>
        <end position="72"/>
    </location>
</feature>
<dbReference type="Gene3D" id="1.10.260.40">
    <property type="entry name" value="lambda repressor-like DNA-binding domains"/>
    <property type="match status" value="1"/>
</dbReference>
<sequence>MGTNQLSGPVTRWLAAKLRERRKEFDLTFAEVSKVTGVPMTTAKRAFTGESGIAVEAFVDLARGLQMNPGALLSEAQRAIYSPKLTTVRPDELGVAAYVDSDPTEDEILRQEHPDDESL</sequence>
<evidence type="ECO:0000313" key="3">
    <source>
        <dbReference type="EMBL" id="VEI04153.1"/>
    </source>
</evidence>
<dbReference type="PROSITE" id="PS50943">
    <property type="entry name" value="HTH_CROC1"/>
    <property type="match status" value="1"/>
</dbReference>
<feature type="region of interest" description="Disordered" evidence="1">
    <location>
        <begin position="99"/>
        <end position="119"/>
    </location>
</feature>
<reference evidence="3 4" key="1">
    <citation type="submission" date="2018-12" db="EMBL/GenBank/DDBJ databases">
        <authorList>
            <consortium name="Pathogen Informatics"/>
        </authorList>
    </citation>
    <scope>NUCLEOTIDE SEQUENCE [LARGE SCALE GENOMIC DNA]</scope>
    <source>
        <strain evidence="3 4">NCTC13652</strain>
    </source>
</reference>
<dbReference type="CDD" id="cd00093">
    <property type="entry name" value="HTH_XRE"/>
    <property type="match status" value="1"/>
</dbReference>
<proteinExistence type="predicted"/>
<keyword evidence="4" id="KW-1185">Reference proteome</keyword>
<name>A0A3S4W9S5_9ACTN</name>
<dbReference type="SMART" id="SM00530">
    <property type="entry name" value="HTH_XRE"/>
    <property type="match status" value="1"/>
</dbReference>
<evidence type="ECO:0000259" key="2">
    <source>
        <dbReference type="PROSITE" id="PS50943"/>
    </source>
</evidence>
<dbReference type="STRING" id="1122997.GCA_000425285_01186"/>
<gene>
    <name evidence="3" type="ORF">NCTC13652_02377</name>
</gene>
<dbReference type="EMBL" id="LR134473">
    <property type="protein sequence ID" value="VEI04153.1"/>
    <property type="molecule type" value="Genomic_DNA"/>
</dbReference>
<organism evidence="3 4">
    <name type="scientific">Acidipropionibacterium jensenii</name>
    <dbReference type="NCBI Taxonomy" id="1749"/>
    <lineage>
        <taxon>Bacteria</taxon>
        <taxon>Bacillati</taxon>
        <taxon>Actinomycetota</taxon>
        <taxon>Actinomycetes</taxon>
        <taxon>Propionibacteriales</taxon>
        <taxon>Propionibacteriaceae</taxon>
        <taxon>Acidipropionibacterium</taxon>
    </lineage>
</organism>
<dbReference type="RefSeq" id="WP_036981297.1">
    <property type="nucleotide sequence ID" value="NZ_LR134473.1"/>
</dbReference>
<dbReference type="InterPro" id="IPR010982">
    <property type="entry name" value="Lambda_DNA-bd_dom_sf"/>
</dbReference>
<dbReference type="SUPFAM" id="SSF47413">
    <property type="entry name" value="lambda repressor-like DNA-binding domains"/>
    <property type="match status" value="1"/>
</dbReference>
<dbReference type="InterPro" id="IPR001387">
    <property type="entry name" value="Cro/C1-type_HTH"/>
</dbReference>
<accession>A0A3S4W9S5</accession>